<dbReference type="AlphaFoldDB" id="A0AAV4U686"/>
<protein>
    <submittedName>
        <fullName evidence="2">Uncharacterized protein</fullName>
    </submittedName>
</protein>
<keyword evidence="3" id="KW-1185">Reference proteome</keyword>
<evidence type="ECO:0000313" key="2">
    <source>
        <dbReference type="EMBL" id="GIY53262.1"/>
    </source>
</evidence>
<accession>A0AAV4U686</accession>
<evidence type="ECO:0000256" key="1">
    <source>
        <dbReference type="SAM" id="MobiDB-lite"/>
    </source>
</evidence>
<feature type="region of interest" description="Disordered" evidence="1">
    <location>
        <begin position="62"/>
        <end position="83"/>
    </location>
</feature>
<gene>
    <name evidence="2" type="ORF">CEXT_389651</name>
</gene>
<reference evidence="2 3" key="1">
    <citation type="submission" date="2021-06" db="EMBL/GenBank/DDBJ databases">
        <title>Caerostris extrusa draft genome.</title>
        <authorList>
            <person name="Kono N."/>
            <person name="Arakawa K."/>
        </authorList>
    </citation>
    <scope>NUCLEOTIDE SEQUENCE [LARGE SCALE GENOMIC DNA]</scope>
</reference>
<dbReference type="Proteomes" id="UP001054945">
    <property type="component" value="Unassembled WGS sequence"/>
</dbReference>
<dbReference type="EMBL" id="BPLR01012339">
    <property type="protein sequence ID" value="GIY53262.1"/>
    <property type="molecule type" value="Genomic_DNA"/>
</dbReference>
<comment type="caution">
    <text evidence="2">The sequence shown here is derived from an EMBL/GenBank/DDBJ whole genome shotgun (WGS) entry which is preliminary data.</text>
</comment>
<organism evidence="2 3">
    <name type="scientific">Caerostris extrusa</name>
    <name type="common">Bark spider</name>
    <name type="synonym">Caerostris bankana</name>
    <dbReference type="NCBI Taxonomy" id="172846"/>
    <lineage>
        <taxon>Eukaryota</taxon>
        <taxon>Metazoa</taxon>
        <taxon>Ecdysozoa</taxon>
        <taxon>Arthropoda</taxon>
        <taxon>Chelicerata</taxon>
        <taxon>Arachnida</taxon>
        <taxon>Araneae</taxon>
        <taxon>Araneomorphae</taxon>
        <taxon>Entelegynae</taxon>
        <taxon>Araneoidea</taxon>
        <taxon>Araneidae</taxon>
        <taxon>Caerostris</taxon>
    </lineage>
</organism>
<evidence type="ECO:0000313" key="3">
    <source>
        <dbReference type="Proteomes" id="UP001054945"/>
    </source>
</evidence>
<feature type="compositionally biased region" description="Basic and acidic residues" evidence="1">
    <location>
        <begin position="15"/>
        <end position="29"/>
    </location>
</feature>
<feature type="region of interest" description="Disordered" evidence="1">
    <location>
        <begin position="1"/>
        <end position="32"/>
    </location>
</feature>
<sequence length="83" mass="9244">MAEDKAPFGAMYDISTKEEEKTTKPEKESNTGTRKCFTDLLQLIEGIFPFPTSAIAAKREMSPQIKVSNSTHLVPDTERKPPS</sequence>
<name>A0AAV4U686_CAEEX</name>
<proteinExistence type="predicted"/>